<dbReference type="EC" id="6.3.2.17" evidence="6"/>
<dbReference type="Pfam" id="PF02875">
    <property type="entry name" value="Mur_ligase_C"/>
    <property type="match status" value="1"/>
</dbReference>
<protein>
    <recommendedName>
        <fullName evidence="7">Dihydrofolate synthase/folylpolyglutamate synthase</fullName>
        <ecNumber evidence="5">6.3.2.12</ecNumber>
        <ecNumber evidence="6">6.3.2.17</ecNumber>
    </recommendedName>
    <alternativeName>
        <fullName evidence="16">Folylpoly-gamma-glutamate synthetase-dihydrofolate synthetase</fullName>
    </alternativeName>
    <alternativeName>
        <fullName evidence="14">Folylpolyglutamate synthetase</fullName>
    </alternativeName>
    <alternativeName>
        <fullName evidence="15">Tetrahydrofolylpolyglutamate synthase</fullName>
    </alternativeName>
</protein>
<evidence type="ECO:0000256" key="17">
    <source>
        <dbReference type="ARBA" id="ARBA00047493"/>
    </source>
</evidence>
<dbReference type="RefSeq" id="WP_194846953.1">
    <property type="nucleotide sequence ID" value="NZ_JAAEJV010000002.1"/>
</dbReference>
<dbReference type="NCBIfam" id="TIGR01499">
    <property type="entry name" value="folC"/>
    <property type="match status" value="1"/>
</dbReference>
<keyword evidence="10" id="KW-0547">Nucleotide-binding</keyword>
<evidence type="ECO:0000256" key="6">
    <source>
        <dbReference type="ARBA" id="ARBA00013025"/>
    </source>
</evidence>
<keyword evidence="11" id="KW-0067">ATP-binding</keyword>
<evidence type="ECO:0000256" key="1">
    <source>
        <dbReference type="ARBA" id="ARBA00002714"/>
    </source>
</evidence>
<dbReference type="InterPro" id="IPR036615">
    <property type="entry name" value="Mur_ligase_C_dom_sf"/>
</dbReference>
<evidence type="ECO:0000256" key="15">
    <source>
        <dbReference type="ARBA" id="ARBA00030592"/>
    </source>
</evidence>
<evidence type="ECO:0000256" key="19">
    <source>
        <dbReference type="ARBA" id="ARBA00049035"/>
    </source>
</evidence>
<sequence length="358" mass="39787">MNSYDELFSLKGPQERRKDLSGILAAAKKLGHPERKFPTVHVGGTNGKGTVCFKLAEVLKDNGYRVGLFTSPHLFTYRERIQINGKMIPEEEVFGRLSKILPLAEEPTFFDVTTLLAFDYFADEEIDVAVIEVGIGGRLDATNIVTPILSIITSIGYDHMAILGETLEEIATEKGGIIREGIPVIVGETAALPPILEKATDLTIARNNSTDIVRRALKKLPFSIDVGEGIRRRPPCRYEKRGDVIFDVAHNPTAFERLFKTVQREYPGKKIHLLLGLSKDKDVEDCLEVIERYTDHIALLPVEHPRLLPHEAFRIGTPLTAEKALTHAKQENAVAVVTGSFYIMSSLKPLRESLGLLP</sequence>
<evidence type="ECO:0000313" key="24">
    <source>
        <dbReference type="Proteomes" id="UP001194714"/>
    </source>
</evidence>
<dbReference type="PANTHER" id="PTHR11136:SF0">
    <property type="entry name" value="DIHYDROFOLATE SYNTHETASE-RELATED"/>
    <property type="match status" value="1"/>
</dbReference>
<dbReference type="InterPro" id="IPR001645">
    <property type="entry name" value="Folylpolyglutamate_synth"/>
</dbReference>
<evidence type="ECO:0000256" key="18">
    <source>
        <dbReference type="ARBA" id="ARBA00047808"/>
    </source>
</evidence>
<feature type="domain" description="Mur ligase C-terminal" evidence="21">
    <location>
        <begin position="243"/>
        <end position="313"/>
    </location>
</feature>
<dbReference type="Gene3D" id="3.40.1190.10">
    <property type="entry name" value="Mur-like, catalytic domain"/>
    <property type="match status" value="1"/>
</dbReference>
<dbReference type="InterPro" id="IPR004101">
    <property type="entry name" value="Mur_ligase_C"/>
</dbReference>
<evidence type="ECO:0000313" key="23">
    <source>
        <dbReference type="EMBL" id="MBF5058671.1"/>
    </source>
</evidence>
<evidence type="ECO:0000256" key="10">
    <source>
        <dbReference type="ARBA" id="ARBA00022741"/>
    </source>
</evidence>
<evidence type="ECO:0000256" key="2">
    <source>
        <dbReference type="ARBA" id="ARBA00004799"/>
    </source>
</evidence>
<comment type="pathway">
    <text evidence="3">Cofactor biosynthesis; tetrahydrofolylpolyglutamate biosynthesis.</text>
</comment>
<proteinExistence type="inferred from homology"/>
<evidence type="ECO:0000256" key="16">
    <source>
        <dbReference type="ARBA" id="ARBA00032510"/>
    </source>
</evidence>
<dbReference type="SUPFAM" id="SSF53623">
    <property type="entry name" value="MurD-like peptide ligases, catalytic domain"/>
    <property type="match status" value="1"/>
</dbReference>
<reference evidence="23 24" key="1">
    <citation type="submission" date="2020-01" db="EMBL/GenBank/DDBJ databases">
        <title>Draft genome sequence of Cand. Neptunochlamydia vexilliferae K9.</title>
        <authorList>
            <person name="Schulz F."/>
            <person name="Koestlbacher S."/>
            <person name="Wascher F."/>
            <person name="Pizzetti I."/>
            <person name="Horn M."/>
        </authorList>
    </citation>
    <scope>NUCLEOTIDE SEQUENCE [LARGE SCALE GENOMIC DNA]</scope>
    <source>
        <strain evidence="23 24">K9</strain>
    </source>
</reference>
<comment type="pathway">
    <text evidence="2">Cofactor biosynthesis; tetrahydrofolate biosynthesis; 7,8-dihydrofolate from 2-amino-4-hydroxy-6-hydroxymethyl-7,8-dihydropteridine diphosphate and 4-aminobenzoate: step 2/2.</text>
</comment>
<evidence type="ECO:0000256" key="8">
    <source>
        <dbReference type="ARBA" id="ARBA00022598"/>
    </source>
</evidence>
<organism evidence="23 24">
    <name type="scientific">Candidatus Neptunichlamydia vexilliferae</name>
    <dbReference type="NCBI Taxonomy" id="1651774"/>
    <lineage>
        <taxon>Bacteria</taxon>
        <taxon>Pseudomonadati</taxon>
        <taxon>Chlamydiota</taxon>
        <taxon>Chlamydiia</taxon>
        <taxon>Parachlamydiales</taxon>
        <taxon>Simkaniaceae</taxon>
        <taxon>Candidatus Neptunichlamydia</taxon>
    </lineage>
</organism>
<evidence type="ECO:0000256" key="13">
    <source>
        <dbReference type="ARBA" id="ARBA00022909"/>
    </source>
</evidence>
<keyword evidence="9" id="KW-0479">Metal-binding</keyword>
<evidence type="ECO:0000259" key="21">
    <source>
        <dbReference type="Pfam" id="PF02875"/>
    </source>
</evidence>
<keyword evidence="12" id="KW-0460">Magnesium</keyword>
<evidence type="ECO:0000259" key="22">
    <source>
        <dbReference type="Pfam" id="PF08245"/>
    </source>
</evidence>
<accession>A0ABS0AYW6</accession>
<gene>
    <name evidence="23" type="ORF">NEPTK9_000168</name>
</gene>
<evidence type="ECO:0000256" key="12">
    <source>
        <dbReference type="ARBA" id="ARBA00022842"/>
    </source>
</evidence>
<comment type="function">
    <text evidence="1">Functions in two distinct reactions of the de novo folate biosynthetic pathway. Catalyzes the addition of a glutamate residue to dihydropteroate (7,8-dihydropteroate or H2Pte) to form dihydrofolate (7,8-dihydrofolate monoglutamate or H2Pte-Glu). Also catalyzes successive additions of L-glutamate to tetrahydrofolate or 10-formyltetrahydrofolate or 5,10-methylenetetrahydrofolate, leading to folylpolyglutamate derivatives.</text>
</comment>
<evidence type="ECO:0000256" key="9">
    <source>
        <dbReference type="ARBA" id="ARBA00022723"/>
    </source>
</evidence>
<dbReference type="SUPFAM" id="SSF53244">
    <property type="entry name" value="MurD-like peptide ligases, peptide-binding domain"/>
    <property type="match status" value="1"/>
</dbReference>
<comment type="catalytic activity">
    <reaction evidence="18">
        <text>10-formyltetrahydrofolyl-(gamma-L-Glu)(n) + L-glutamate + ATP = 10-formyltetrahydrofolyl-(gamma-L-Glu)(n+1) + ADP + phosphate + H(+)</text>
        <dbReference type="Rhea" id="RHEA:51904"/>
        <dbReference type="Rhea" id="RHEA-COMP:13088"/>
        <dbReference type="Rhea" id="RHEA-COMP:14300"/>
        <dbReference type="ChEBI" id="CHEBI:15378"/>
        <dbReference type="ChEBI" id="CHEBI:29985"/>
        <dbReference type="ChEBI" id="CHEBI:30616"/>
        <dbReference type="ChEBI" id="CHEBI:43474"/>
        <dbReference type="ChEBI" id="CHEBI:134413"/>
        <dbReference type="ChEBI" id="CHEBI:456216"/>
        <dbReference type="EC" id="6.3.2.17"/>
    </reaction>
</comment>
<dbReference type="InterPro" id="IPR013221">
    <property type="entry name" value="Mur_ligase_cen"/>
</dbReference>
<dbReference type="InterPro" id="IPR018109">
    <property type="entry name" value="Folylpolyglutamate_synth_CS"/>
</dbReference>
<dbReference type="Gene3D" id="3.90.190.20">
    <property type="entry name" value="Mur ligase, C-terminal domain"/>
    <property type="match status" value="1"/>
</dbReference>
<feature type="domain" description="Mur ligase central" evidence="22">
    <location>
        <begin position="42"/>
        <end position="179"/>
    </location>
</feature>
<evidence type="ECO:0000256" key="20">
    <source>
        <dbReference type="ARBA" id="ARBA00049161"/>
    </source>
</evidence>
<evidence type="ECO:0000256" key="5">
    <source>
        <dbReference type="ARBA" id="ARBA00013023"/>
    </source>
</evidence>
<comment type="catalytic activity">
    <reaction evidence="20">
        <text>7,8-dihydropteroate + L-glutamate + ATP = 7,8-dihydrofolate + ADP + phosphate + H(+)</text>
        <dbReference type="Rhea" id="RHEA:23584"/>
        <dbReference type="ChEBI" id="CHEBI:15378"/>
        <dbReference type="ChEBI" id="CHEBI:17839"/>
        <dbReference type="ChEBI" id="CHEBI:29985"/>
        <dbReference type="ChEBI" id="CHEBI:30616"/>
        <dbReference type="ChEBI" id="CHEBI:43474"/>
        <dbReference type="ChEBI" id="CHEBI:57451"/>
        <dbReference type="ChEBI" id="CHEBI:456216"/>
        <dbReference type="EC" id="6.3.2.12"/>
    </reaction>
</comment>
<keyword evidence="24" id="KW-1185">Reference proteome</keyword>
<dbReference type="EC" id="6.3.2.12" evidence="5"/>
<comment type="catalytic activity">
    <reaction evidence="17">
        <text>(6S)-5,6,7,8-tetrahydrofolyl-(gamma-L-Glu)(n) + L-glutamate + ATP = (6S)-5,6,7,8-tetrahydrofolyl-(gamma-L-Glu)(n+1) + ADP + phosphate + H(+)</text>
        <dbReference type="Rhea" id="RHEA:10580"/>
        <dbReference type="Rhea" id="RHEA-COMP:14738"/>
        <dbReference type="Rhea" id="RHEA-COMP:14740"/>
        <dbReference type="ChEBI" id="CHEBI:15378"/>
        <dbReference type="ChEBI" id="CHEBI:29985"/>
        <dbReference type="ChEBI" id="CHEBI:30616"/>
        <dbReference type="ChEBI" id="CHEBI:43474"/>
        <dbReference type="ChEBI" id="CHEBI:141005"/>
        <dbReference type="ChEBI" id="CHEBI:456216"/>
        <dbReference type="EC" id="6.3.2.17"/>
    </reaction>
</comment>
<keyword evidence="8" id="KW-0436">Ligase</keyword>
<dbReference type="PROSITE" id="PS01012">
    <property type="entry name" value="FOLYLPOLYGLU_SYNT_2"/>
    <property type="match status" value="1"/>
</dbReference>
<dbReference type="EMBL" id="JAAEJV010000002">
    <property type="protein sequence ID" value="MBF5058671.1"/>
    <property type="molecule type" value="Genomic_DNA"/>
</dbReference>
<name>A0ABS0AYW6_9BACT</name>
<comment type="similarity">
    <text evidence="4">Belongs to the folylpolyglutamate synthase family.</text>
</comment>
<dbReference type="InterPro" id="IPR036565">
    <property type="entry name" value="Mur-like_cat_sf"/>
</dbReference>
<comment type="caution">
    <text evidence="23">The sequence shown here is derived from an EMBL/GenBank/DDBJ whole genome shotgun (WGS) entry which is preliminary data.</text>
</comment>
<dbReference type="Proteomes" id="UP001194714">
    <property type="component" value="Unassembled WGS sequence"/>
</dbReference>
<dbReference type="PANTHER" id="PTHR11136">
    <property type="entry name" value="FOLYLPOLYGLUTAMATE SYNTHASE-RELATED"/>
    <property type="match status" value="1"/>
</dbReference>
<evidence type="ECO:0000256" key="4">
    <source>
        <dbReference type="ARBA" id="ARBA00008276"/>
    </source>
</evidence>
<evidence type="ECO:0000256" key="7">
    <source>
        <dbReference type="ARBA" id="ARBA00019357"/>
    </source>
</evidence>
<evidence type="ECO:0000256" key="14">
    <source>
        <dbReference type="ARBA" id="ARBA00030048"/>
    </source>
</evidence>
<evidence type="ECO:0000256" key="11">
    <source>
        <dbReference type="ARBA" id="ARBA00022840"/>
    </source>
</evidence>
<dbReference type="Pfam" id="PF08245">
    <property type="entry name" value="Mur_ligase_M"/>
    <property type="match status" value="1"/>
</dbReference>
<keyword evidence="13" id="KW-0289">Folate biosynthesis</keyword>
<evidence type="ECO:0000256" key="3">
    <source>
        <dbReference type="ARBA" id="ARBA00005150"/>
    </source>
</evidence>
<comment type="catalytic activity">
    <reaction evidence="19">
        <text>(6R)-5,10-methylenetetrahydrofolyl-(gamma-L-Glu)(n) + L-glutamate + ATP = (6R)-5,10-methylenetetrahydrofolyl-(gamma-L-Glu)(n+1) + ADP + phosphate + H(+)</text>
        <dbReference type="Rhea" id="RHEA:51912"/>
        <dbReference type="Rhea" id="RHEA-COMP:13257"/>
        <dbReference type="Rhea" id="RHEA-COMP:13258"/>
        <dbReference type="ChEBI" id="CHEBI:15378"/>
        <dbReference type="ChEBI" id="CHEBI:29985"/>
        <dbReference type="ChEBI" id="CHEBI:30616"/>
        <dbReference type="ChEBI" id="CHEBI:43474"/>
        <dbReference type="ChEBI" id="CHEBI:136572"/>
        <dbReference type="ChEBI" id="CHEBI:456216"/>
        <dbReference type="EC" id="6.3.2.17"/>
    </reaction>
</comment>